<dbReference type="GO" id="GO:0005737">
    <property type="term" value="C:cytoplasm"/>
    <property type="evidence" value="ECO:0007669"/>
    <property type="project" value="UniProtKB-SubCell"/>
</dbReference>
<organism evidence="8 9">
    <name type="scientific">Streptomyces evansiae</name>
    <dbReference type="NCBI Taxonomy" id="3075535"/>
    <lineage>
        <taxon>Bacteria</taxon>
        <taxon>Bacillati</taxon>
        <taxon>Actinomycetota</taxon>
        <taxon>Actinomycetes</taxon>
        <taxon>Kitasatosporales</taxon>
        <taxon>Streptomycetaceae</taxon>
        <taxon>Streptomyces</taxon>
    </lineage>
</organism>
<dbReference type="RefSeq" id="WP_010276277.1">
    <property type="nucleotide sequence ID" value="NZ_JAVRER010000009.1"/>
</dbReference>
<keyword evidence="4" id="KW-0238">DNA-binding</keyword>
<dbReference type="EMBL" id="JAVRET010000014">
    <property type="protein sequence ID" value="MDT0409064.1"/>
    <property type="molecule type" value="Genomic_DNA"/>
</dbReference>
<name>A0ABD5E281_9ACTN</name>
<dbReference type="FunFam" id="1.10.10.10:FF:000163">
    <property type="entry name" value="MarR family transcriptional regulator"/>
    <property type="match status" value="1"/>
</dbReference>
<feature type="domain" description="HTH marR-type" evidence="6">
    <location>
        <begin position="15"/>
        <end position="145"/>
    </location>
</feature>
<evidence type="ECO:0000256" key="1">
    <source>
        <dbReference type="ARBA" id="ARBA00004496"/>
    </source>
</evidence>
<dbReference type="InterPro" id="IPR000835">
    <property type="entry name" value="HTH_MarR-typ"/>
</dbReference>
<dbReference type="PROSITE" id="PS50995">
    <property type="entry name" value="HTH_MARR_2"/>
    <property type="match status" value="1"/>
</dbReference>
<evidence type="ECO:0000256" key="3">
    <source>
        <dbReference type="ARBA" id="ARBA00023015"/>
    </source>
</evidence>
<dbReference type="GO" id="GO:0006355">
    <property type="term" value="P:regulation of DNA-templated transcription"/>
    <property type="evidence" value="ECO:0007669"/>
    <property type="project" value="UniProtKB-ARBA"/>
</dbReference>
<keyword evidence="2" id="KW-0963">Cytoplasm</keyword>
<dbReference type="Pfam" id="PF22381">
    <property type="entry name" value="Staph_reg_Sar_Rot"/>
    <property type="match status" value="1"/>
</dbReference>
<proteinExistence type="predicted"/>
<evidence type="ECO:0000259" key="6">
    <source>
        <dbReference type="PROSITE" id="PS50995"/>
    </source>
</evidence>
<evidence type="ECO:0000313" key="9">
    <source>
        <dbReference type="Proteomes" id="UP001183607"/>
    </source>
</evidence>
<dbReference type="InterPro" id="IPR036390">
    <property type="entry name" value="WH_DNA-bd_sf"/>
</dbReference>
<gene>
    <name evidence="8" type="ORF">RM574_08655</name>
    <name evidence="7" type="ORF">RM698_08345</name>
</gene>
<evidence type="ECO:0000313" key="10">
    <source>
        <dbReference type="Proteomes" id="UP001183610"/>
    </source>
</evidence>
<dbReference type="SUPFAM" id="SSF46785">
    <property type="entry name" value="Winged helix' DNA-binding domain"/>
    <property type="match status" value="1"/>
</dbReference>
<protein>
    <submittedName>
        <fullName evidence="8">MarR family transcriptional regulator</fullName>
    </submittedName>
</protein>
<dbReference type="InterPro" id="IPR055166">
    <property type="entry name" value="Transc_reg_Sar_Rot_HTH"/>
</dbReference>
<reference evidence="8" key="2">
    <citation type="submission" date="2024-03" db="EMBL/GenBank/DDBJ databases">
        <title>30 novel species of actinomycetes from the DSMZ collection.</title>
        <authorList>
            <person name="Nouioui I."/>
        </authorList>
    </citation>
    <scope>NUCLEOTIDE SEQUENCE</scope>
    <source>
        <strain evidence="8">DSM 41982</strain>
    </source>
</reference>
<dbReference type="InterPro" id="IPR036388">
    <property type="entry name" value="WH-like_DNA-bd_sf"/>
</dbReference>
<dbReference type="EMBL" id="JAVRER010000009">
    <property type="protein sequence ID" value="MDT0415561.1"/>
    <property type="molecule type" value="Genomic_DNA"/>
</dbReference>
<comment type="caution">
    <text evidence="8">The sequence shown here is derived from an EMBL/GenBank/DDBJ whole genome shotgun (WGS) entry which is preliminary data.</text>
</comment>
<accession>A0ABD5E281</accession>
<dbReference type="PANTHER" id="PTHR33164:SF5">
    <property type="entry name" value="ORGANIC HYDROPEROXIDE RESISTANCE TRANSCRIPTIONAL REGULATOR"/>
    <property type="match status" value="1"/>
</dbReference>
<evidence type="ECO:0000313" key="8">
    <source>
        <dbReference type="EMBL" id="MDT0415561.1"/>
    </source>
</evidence>
<evidence type="ECO:0000256" key="2">
    <source>
        <dbReference type="ARBA" id="ARBA00022490"/>
    </source>
</evidence>
<keyword evidence="10" id="KW-1185">Reference proteome</keyword>
<dbReference type="PANTHER" id="PTHR33164">
    <property type="entry name" value="TRANSCRIPTIONAL REGULATOR, MARR FAMILY"/>
    <property type="match status" value="1"/>
</dbReference>
<evidence type="ECO:0000313" key="7">
    <source>
        <dbReference type="EMBL" id="MDT0409064.1"/>
    </source>
</evidence>
<dbReference type="Proteomes" id="UP001183607">
    <property type="component" value="Unassembled WGS sequence"/>
</dbReference>
<dbReference type="SMART" id="SM00347">
    <property type="entry name" value="HTH_MARR"/>
    <property type="match status" value="1"/>
</dbReference>
<dbReference type="AlphaFoldDB" id="A0ABD5E281"/>
<reference evidence="9 10" key="1">
    <citation type="submission" date="2023-07" db="EMBL/GenBank/DDBJ databases">
        <title>30 novel species of actinomycetes from the DSMZ collection.</title>
        <authorList>
            <person name="Nouioui I."/>
        </authorList>
    </citation>
    <scope>NUCLEOTIDE SEQUENCE [LARGE SCALE GENOMIC DNA]</scope>
    <source>
        <strain evidence="7 10">DSM 41979</strain>
        <strain evidence="9">DSM 41982</strain>
    </source>
</reference>
<evidence type="ECO:0000256" key="5">
    <source>
        <dbReference type="ARBA" id="ARBA00023163"/>
    </source>
</evidence>
<keyword evidence="5" id="KW-0804">Transcription</keyword>
<dbReference type="Proteomes" id="UP001183610">
    <property type="component" value="Unassembled WGS sequence"/>
</dbReference>
<sequence length="169" mass="18454">MTDTTAPEEEFLRLDRQICFSLNAASRAFGSVYRLALKDLGLTYPQYLVMLVLWEHGELPVKRIGALVRLDSGTLSPLLKRLEAAGLVRRERLATDERSVAVRLTPEGAALRTTALRVPRAIAGATGLRLDEIEDLRERLGRLTEALDRAAAEGLADASTGEAEPSSRG</sequence>
<dbReference type="InterPro" id="IPR039422">
    <property type="entry name" value="MarR/SlyA-like"/>
</dbReference>
<keyword evidence="3" id="KW-0805">Transcription regulation</keyword>
<dbReference type="GO" id="GO:0003677">
    <property type="term" value="F:DNA binding"/>
    <property type="evidence" value="ECO:0007669"/>
    <property type="project" value="UniProtKB-KW"/>
</dbReference>
<evidence type="ECO:0000256" key="4">
    <source>
        <dbReference type="ARBA" id="ARBA00023125"/>
    </source>
</evidence>
<dbReference type="Gene3D" id="1.10.10.10">
    <property type="entry name" value="Winged helix-like DNA-binding domain superfamily/Winged helix DNA-binding domain"/>
    <property type="match status" value="1"/>
</dbReference>
<comment type="subcellular location">
    <subcellularLocation>
        <location evidence="1">Cytoplasm</location>
    </subcellularLocation>
</comment>